<name>G4ZFJ8_PHYSP</name>
<accession>G4ZFJ8</accession>
<protein>
    <recommendedName>
        <fullName evidence="3">PiggyBac transposable element-derived protein domain-containing protein</fullName>
    </recommendedName>
</protein>
<dbReference type="KEGG" id="psoj:PHYSODRAFT_498616"/>
<dbReference type="EMBL" id="JH159154">
    <property type="protein sequence ID" value="EGZ17935.1"/>
    <property type="molecule type" value="Genomic_DNA"/>
</dbReference>
<proteinExistence type="predicted"/>
<evidence type="ECO:0008006" key="3">
    <source>
        <dbReference type="Google" id="ProtNLM"/>
    </source>
</evidence>
<evidence type="ECO:0000313" key="1">
    <source>
        <dbReference type="EMBL" id="EGZ17935.1"/>
    </source>
</evidence>
<organism evidence="1 2">
    <name type="scientific">Phytophthora sojae (strain P6497)</name>
    <name type="common">Soybean stem and root rot agent</name>
    <name type="synonym">Phytophthora megasperma f. sp. glycines</name>
    <dbReference type="NCBI Taxonomy" id="1094619"/>
    <lineage>
        <taxon>Eukaryota</taxon>
        <taxon>Sar</taxon>
        <taxon>Stramenopiles</taxon>
        <taxon>Oomycota</taxon>
        <taxon>Peronosporomycetes</taxon>
        <taxon>Peronosporales</taxon>
        <taxon>Peronosporaceae</taxon>
        <taxon>Phytophthora</taxon>
    </lineage>
</organism>
<feature type="non-terminal residue" evidence="1">
    <location>
        <position position="1"/>
    </location>
</feature>
<dbReference type="InParanoid" id="G4ZFJ8"/>
<dbReference type="AlphaFoldDB" id="G4ZFJ8"/>
<evidence type="ECO:0000313" key="2">
    <source>
        <dbReference type="Proteomes" id="UP000002640"/>
    </source>
</evidence>
<dbReference type="GeneID" id="20657584"/>
<gene>
    <name evidence="1" type="ORF">PHYSODRAFT_498616</name>
</gene>
<sequence length="91" mass="10509">KIAEESNRYAARTLIARARRIRDRQLRCKNRGSRSSDVESLAQIRERLSRMESFAPHEYALVFGLLIACMLCPHKRRLSSHWSTTRAGVVP</sequence>
<dbReference type="Proteomes" id="UP000002640">
    <property type="component" value="Unassembled WGS sequence"/>
</dbReference>
<dbReference type="RefSeq" id="XP_009526993.1">
    <property type="nucleotide sequence ID" value="XM_009528698.1"/>
</dbReference>
<reference evidence="1 2" key="1">
    <citation type="journal article" date="2006" name="Science">
        <title>Phytophthora genome sequences uncover evolutionary origins and mechanisms of pathogenesis.</title>
        <authorList>
            <person name="Tyler B.M."/>
            <person name="Tripathy S."/>
            <person name="Zhang X."/>
            <person name="Dehal P."/>
            <person name="Jiang R.H."/>
            <person name="Aerts A."/>
            <person name="Arredondo F.D."/>
            <person name="Baxter L."/>
            <person name="Bensasson D."/>
            <person name="Beynon J.L."/>
            <person name="Chapman J."/>
            <person name="Damasceno C.M."/>
            <person name="Dorrance A.E."/>
            <person name="Dou D."/>
            <person name="Dickerman A.W."/>
            <person name="Dubchak I.L."/>
            <person name="Garbelotto M."/>
            <person name="Gijzen M."/>
            <person name="Gordon S.G."/>
            <person name="Govers F."/>
            <person name="Grunwald N.J."/>
            <person name="Huang W."/>
            <person name="Ivors K.L."/>
            <person name="Jones R.W."/>
            <person name="Kamoun S."/>
            <person name="Krampis K."/>
            <person name="Lamour K.H."/>
            <person name="Lee M.K."/>
            <person name="McDonald W.H."/>
            <person name="Medina M."/>
            <person name="Meijer H.J."/>
            <person name="Nordberg E.K."/>
            <person name="Maclean D.J."/>
            <person name="Ospina-Giraldo M.D."/>
            <person name="Morris P.F."/>
            <person name="Phuntumart V."/>
            <person name="Putnam N.H."/>
            <person name="Rash S."/>
            <person name="Rose J.K."/>
            <person name="Sakihama Y."/>
            <person name="Salamov A.A."/>
            <person name="Savidor A."/>
            <person name="Scheuring C.F."/>
            <person name="Smith B.M."/>
            <person name="Sobral B.W."/>
            <person name="Terry A."/>
            <person name="Torto-Alalibo T.A."/>
            <person name="Win J."/>
            <person name="Xu Z."/>
            <person name="Zhang H."/>
            <person name="Grigoriev I.V."/>
            <person name="Rokhsar D.S."/>
            <person name="Boore J.L."/>
        </authorList>
    </citation>
    <scope>NUCLEOTIDE SEQUENCE [LARGE SCALE GENOMIC DNA]</scope>
    <source>
        <strain evidence="1 2">P6497</strain>
    </source>
</reference>
<keyword evidence="2" id="KW-1185">Reference proteome</keyword>